<dbReference type="Proteomes" id="UP001428290">
    <property type="component" value="Unassembled WGS sequence"/>
</dbReference>
<feature type="chain" id="PRO_5045121028" evidence="1">
    <location>
        <begin position="28"/>
        <end position="141"/>
    </location>
</feature>
<organism evidence="2 3">
    <name type="scientific">Herpetosiphon gulosus</name>
    <dbReference type="NCBI Taxonomy" id="1973496"/>
    <lineage>
        <taxon>Bacteria</taxon>
        <taxon>Bacillati</taxon>
        <taxon>Chloroflexota</taxon>
        <taxon>Chloroflexia</taxon>
        <taxon>Herpetosiphonales</taxon>
        <taxon>Herpetosiphonaceae</taxon>
        <taxon>Herpetosiphon</taxon>
    </lineage>
</organism>
<evidence type="ECO:0000313" key="3">
    <source>
        <dbReference type="Proteomes" id="UP001428290"/>
    </source>
</evidence>
<feature type="signal peptide" evidence="1">
    <location>
        <begin position="1"/>
        <end position="27"/>
    </location>
</feature>
<protein>
    <submittedName>
        <fullName evidence="2">Uncharacterized protein</fullName>
    </submittedName>
</protein>
<name>A0ABP9X6B3_9CHLR</name>
<comment type="caution">
    <text evidence="2">The sequence shown here is derived from an EMBL/GenBank/DDBJ whole genome shotgun (WGS) entry which is preliminary data.</text>
</comment>
<proteinExistence type="predicted"/>
<evidence type="ECO:0000313" key="2">
    <source>
        <dbReference type="EMBL" id="GAA5530391.1"/>
    </source>
</evidence>
<accession>A0ABP9X6B3</accession>
<gene>
    <name evidence="2" type="ORF">Hgul01_04210</name>
</gene>
<keyword evidence="3" id="KW-1185">Reference proteome</keyword>
<sequence length="141" mass="14747">MHIRRMLVNTICGVGLLFSATVLGSHAEEVSQNLALAGRFYGGAFVNKGLSEITSGAQATIEAATTPHDISVNGTLTSTNASGLAVSCAYSASAKAVMNKTIEGKCTLRDQFPTIFYSATSDATLSIKGKNTLTLRDKVTK</sequence>
<dbReference type="EMBL" id="BAABRU010000018">
    <property type="protein sequence ID" value="GAA5530391.1"/>
    <property type="molecule type" value="Genomic_DNA"/>
</dbReference>
<dbReference type="RefSeq" id="WP_345723987.1">
    <property type="nucleotide sequence ID" value="NZ_BAABRU010000018.1"/>
</dbReference>
<keyword evidence="1" id="KW-0732">Signal</keyword>
<evidence type="ECO:0000256" key="1">
    <source>
        <dbReference type="SAM" id="SignalP"/>
    </source>
</evidence>
<reference evidence="2 3" key="1">
    <citation type="submission" date="2024-02" db="EMBL/GenBank/DDBJ databases">
        <title>Herpetosiphon gulosus NBRC 112829.</title>
        <authorList>
            <person name="Ichikawa N."/>
            <person name="Katano-Makiyama Y."/>
            <person name="Hidaka K."/>
        </authorList>
    </citation>
    <scope>NUCLEOTIDE SEQUENCE [LARGE SCALE GENOMIC DNA]</scope>
    <source>
        <strain evidence="2 3">NBRC 112829</strain>
    </source>
</reference>